<dbReference type="EMBL" id="FXTN01000014">
    <property type="protein sequence ID" value="SMO97764.1"/>
    <property type="molecule type" value="Genomic_DNA"/>
</dbReference>
<accession>A0A521FNP7</accession>
<name>A0A521FNP7_9SPHI</name>
<proteinExistence type="predicted"/>
<reference evidence="2 3" key="1">
    <citation type="submission" date="2017-05" db="EMBL/GenBank/DDBJ databases">
        <authorList>
            <person name="Varghese N."/>
            <person name="Submissions S."/>
        </authorList>
    </citation>
    <scope>NUCLEOTIDE SEQUENCE [LARGE SCALE GENOMIC DNA]</scope>
    <source>
        <strain evidence="2 3">DSM 19036</strain>
    </source>
</reference>
<sequence>MLYTYTDLMSTYAYILDKKKDKDRDKKSDKKDKSGKDKKLKKKCCEKWKKGKRCSNCPLG</sequence>
<protein>
    <submittedName>
        <fullName evidence="2">Uncharacterized protein</fullName>
    </submittedName>
</protein>
<dbReference type="AlphaFoldDB" id="A0A521FNP7"/>
<gene>
    <name evidence="2" type="ORF">SAMN06265348_114171</name>
</gene>
<evidence type="ECO:0000313" key="2">
    <source>
        <dbReference type="EMBL" id="SMO97764.1"/>
    </source>
</evidence>
<organism evidence="2 3">
    <name type="scientific">Pedobacter westerhofensis</name>
    <dbReference type="NCBI Taxonomy" id="425512"/>
    <lineage>
        <taxon>Bacteria</taxon>
        <taxon>Pseudomonadati</taxon>
        <taxon>Bacteroidota</taxon>
        <taxon>Sphingobacteriia</taxon>
        <taxon>Sphingobacteriales</taxon>
        <taxon>Sphingobacteriaceae</taxon>
        <taxon>Pedobacter</taxon>
    </lineage>
</organism>
<evidence type="ECO:0000256" key="1">
    <source>
        <dbReference type="SAM" id="MobiDB-lite"/>
    </source>
</evidence>
<evidence type="ECO:0000313" key="3">
    <source>
        <dbReference type="Proteomes" id="UP000320300"/>
    </source>
</evidence>
<feature type="region of interest" description="Disordered" evidence="1">
    <location>
        <begin position="20"/>
        <end position="40"/>
    </location>
</feature>
<dbReference type="Proteomes" id="UP000320300">
    <property type="component" value="Unassembled WGS sequence"/>
</dbReference>
<keyword evidence="3" id="KW-1185">Reference proteome</keyword>